<dbReference type="SMART" id="SM00028">
    <property type="entry name" value="TPR"/>
    <property type="match status" value="5"/>
</dbReference>
<feature type="transmembrane region" description="Helical" evidence="2">
    <location>
        <begin position="383"/>
        <end position="403"/>
    </location>
</feature>
<feature type="transmembrane region" description="Helical" evidence="2">
    <location>
        <begin position="291"/>
        <end position="313"/>
    </location>
</feature>
<feature type="compositionally biased region" description="Low complexity" evidence="1">
    <location>
        <begin position="65"/>
        <end position="82"/>
    </location>
</feature>
<reference evidence="4" key="1">
    <citation type="submission" date="2016-06" db="EMBL/GenBank/DDBJ databases">
        <authorList>
            <person name="Varghese N."/>
            <person name="Submissions Spin"/>
        </authorList>
    </citation>
    <scope>NUCLEOTIDE SEQUENCE [LARGE SCALE GENOMIC DNA]</scope>
    <source>
        <strain evidence="4">DSM 44983</strain>
    </source>
</reference>
<dbReference type="InterPro" id="IPR019734">
    <property type="entry name" value="TPR_rpt"/>
</dbReference>
<keyword evidence="2" id="KW-0472">Membrane</keyword>
<accession>A0A109IP15</accession>
<dbReference type="Pfam" id="PF14559">
    <property type="entry name" value="TPR_19"/>
    <property type="match status" value="1"/>
</dbReference>
<evidence type="ECO:0000313" key="3">
    <source>
        <dbReference type="EMBL" id="SCG77051.1"/>
    </source>
</evidence>
<feature type="transmembrane region" description="Helical" evidence="2">
    <location>
        <begin position="319"/>
        <end position="336"/>
    </location>
</feature>
<dbReference type="Gene3D" id="1.25.40.10">
    <property type="entry name" value="Tetratricopeptide repeat domain"/>
    <property type="match status" value="2"/>
</dbReference>
<keyword evidence="4" id="KW-1185">Reference proteome</keyword>
<evidence type="ECO:0000313" key="4">
    <source>
        <dbReference type="Proteomes" id="UP000198226"/>
    </source>
</evidence>
<feature type="region of interest" description="Disordered" evidence="1">
    <location>
        <begin position="65"/>
        <end position="137"/>
    </location>
</feature>
<name>A0A109IP15_9ACTN</name>
<dbReference type="EMBL" id="LT607752">
    <property type="protein sequence ID" value="SCG77051.1"/>
    <property type="molecule type" value="Genomic_DNA"/>
</dbReference>
<keyword evidence="2" id="KW-1133">Transmembrane helix</keyword>
<feature type="compositionally biased region" description="Low complexity" evidence="1">
    <location>
        <begin position="100"/>
        <end position="114"/>
    </location>
</feature>
<feature type="compositionally biased region" description="Pro residues" evidence="1">
    <location>
        <begin position="83"/>
        <end position="99"/>
    </location>
</feature>
<evidence type="ECO:0000256" key="1">
    <source>
        <dbReference type="SAM" id="MobiDB-lite"/>
    </source>
</evidence>
<proteinExistence type="predicted"/>
<dbReference type="Pfam" id="PF13181">
    <property type="entry name" value="TPR_8"/>
    <property type="match status" value="1"/>
</dbReference>
<gene>
    <name evidence="3" type="ORF">GA0070623_4184</name>
</gene>
<protein>
    <submittedName>
        <fullName evidence="3">Tetratricopeptide repeat-containing protein</fullName>
    </submittedName>
</protein>
<dbReference type="Proteomes" id="UP000198226">
    <property type="component" value="Chromosome I"/>
</dbReference>
<dbReference type="OrthoDB" id="3402539at2"/>
<feature type="compositionally biased region" description="Pro residues" evidence="1">
    <location>
        <begin position="115"/>
        <end position="124"/>
    </location>
</feature>
<dbReference type="InterPro" id="IPR011990">
    <property type="entry name" value="TPR-like_helical_dom_sf"/>
</dbReference>
<keyword evidence="2" id="KW-0812">Transmembrane</keyword>
<evidence type="ECO:0000256" key="2">
    <source>
        <dbReference type="SAM" id="Phobius"/>
    </source>
</evidence>
<dbReference type="SUPFAM" id="SSF48452">
    <property type="entry name" value="TPR-like"/>
    <property type="match status" value="2"/>
</dbReference>
<dbReference type="RefSeq" id="WP_067302125.1">
    <property type="nucleotide sequence ID" value="NZ_LRMV01000008.1"/>
</dbReference>
<sequence>MTDDESPLDGYRQRSQLLAELGRYDEAAEELGFALALAPADPSALTLLARLHLAAGRPGAAIAAAGAAIGGPPDPPEASAAFAPPPPSGSPIPPAPAAPAAPSELPGSPGGSQPVGPPGPPSSRPGPAVGSGPPGEAPAVVPTAALVIRAIALADLGEYAESARTADRILAAGPTDAYAQRSAAAILAEARNGQPALDAAWRGVELAPDEPQAHLVLALVAGRLELFDLAERAYREALRLDPELAGARDDPGVLRLERRRWVLALEQVAALAPVHPTRAEKVPVWAGLRRLVLIGCGWSLVASLLVAVLAAGGAGASRLVAVLAAAGGGLLAWRLARQVPGLGRVVLPVLRREDRPLALAVYAVPAGPALLLFFALVGSPWPLVAAIAVAVPATMVAGTRAGVS</sequence>
<organism evidence="3 4">
    <name type="scientific">Micromonospora rifamycinica</name>
    <dbReference type="NCBI Taxonomy" id="291594"/>
    <lineage>
        <taxon>Bacteria</taxon>
        <taxon>Bacillati</taxon>
        <taxon>Actinomycetota</taxon>
        <taxon>Actinomycetes</taxon>
        <taxon>Micromonosporales</taxon>
        <taxon>Micromonosporaceae</taxon>
        <taxon>Micromonospora</taxon>
    </lineage>
</organism>
<dbReference type="AlphaFoldDB" id="A0A109IP15"/>
<feature type="transmembrane region" description="Helical" evidence="2">
    <location>
        <begin position="357"/>
        <end position="377"/>
    </location>
</feature>
<dbReference type="PROSITE" id="PS50005">
    <property type="entry name" value="TPR"/>
    <property type="match status" value="2"/>
</dbReference>